<comment type="caution">
    <text evidence="7">The sequence shown here is derived from an EMBL/GenBank/DDBJ whole genome shotgun (WGS) entry which is preliminary data.</text>
</comment>
<dbReference type="InterPro" id="IPR007581">
    <property type="entry name" value="Endonuclease-V"/>
</dbReference>
<dbReference type="GO" id="GO:0043737">
    <property type="term" value="F:deoxyribonuclease V activity"/>
    <property type="evidence" value="ECO:0007669"/>
    <property type="project" value="TreeGrafter"/>
</dbReference>
<dbReference type="GO" id="GO:0006281">
    <property type="term" value="P:DNA repair"/>
    <property type="evidence" value="ECO:0007669"/>
    <property type="project" value="InterPro"/>
</dbReference>
<dbReference type="HAMAP" id="MF_00801">
    <property type="entry name" value="Endonuclease_5"/>
    <property type="match status" value="1"/>
</dbReference>
<reference evidence="7" key="1">
    <citation type="journal article" date="2023" name="PhytoFront">
        <title>Draft Genome Resources of Seven Strains of Tilletia horrida, Causal Agent of Kernel Smut of Rice.</title>
        <authorList>
            <person name="Khanal S."/>
            <person name="Antony Babu S."/>
            <person name="Zhou X.G."/>
        </authorList>
    </citation>
    <scope>NUCLEOTIDE SEQUENCE</scope>
    <source>
        <strain evidence="7">TX3</strain>
    </source>
</reference>
<evidence type="ECO:0000256" key="5">
    <source>
        <dbReference type="ARBA" id="ARBA00022801"/>
    </source>
</evidence>
<dbReference type="GO" id="GO:0005737">
    <property type="term" value="C:cytoplasm"/>
    <property type="evidence" value="ECO:0007669"/>
    <property type="project" value="UniProtKB-SubCell"/>
</dbReference>
<keyword evidence="4" id="KW-0255">Endonuclease</keyword>
<evidence type="ECO:0000256" key="2">
    <source>
        <dbReference type="ARBA" id="ARBA00022490"/>
    </source>
</evidence>
<dbReference type="PANTHER" id="PTHR28511:SF1">
    <property type="entry name" value="ENDONUCLEASE V"/>
    <property type="match status" value="1"/>
</dbReference>
<evidence type="ECO:0000313" key="7">
    <source>
        <dbReference type="EMBL" id="KAK0525337.1"/>
    </source>
</evidence>
<comment type="subcellular location">
    <subcellularLocation>
        <location evidence="1">Cytoplasm</location>
    </subcellularLocation>
</comment>
<dbReference type="EMBL" id="JAPDMQ010000403">
    <property type="protein sequence ID" value="KAK0525337.1"/>
    <property type="molecule type" value="Genomic_DNA"/>
</dbReference>
<dbReference type="AlphaFoldDB" id="A0AAN6G9X4"/>
<dbReference type="Pfam" id="PF04493">
    <property type="entry name" value="Endonuclease_5"/>
    <property type="match status" value="2"/>
</dbReference>
<dbReference type="GO" id="GO:0003727">
    <property type="term" value="F:single-stranded RNA binding"/>
    <property type="evidence" value="ECO:0007669"/>
    <property type="project" value="TreeGrafter"/>
</dbReference>
<evidence type="ECO:0000256" key="6">
    <source>
        <dbReference type="SAM" id="MobiDB-lite"/>
    </source>
</evidence>
<evidence type="ECO:0000256" key="3">
    <source>
        <dbReference type="ARBA" id="ARBA00022722"/>
    </source>
</evidence>
<feature type="compositionally biased region" description="Low complexity" evidence="6">
    <location>
        <begin position="225"/>
        <end position="234"/>
    </location>
</feature>
<feature type="compositionally biased region" description="Basic and acidic residues" evidence="6">
    <location>
        <begin position="203"/>
        <end position="212"/>
    </location>
</feature>
<feature type="region of interest" description="Disordered" evidence="6">
    <location>
        <begin position="201"/>
        <end position="280"/>
    </location>
</feature>
<proteinExistence type="inferred from homology"/>
<feature type="compositionally biased region" description="Acidic residues" evidence="6">
    <location>
        <begin position="213"/>
        <end position="224"/>
    </location>
</feature>
<sequence>MATSSAPSSTSSGWTIEDLYRVSVDPNLTPDQARQVQQAVARQVHIPSNAGDDDDRLPACWPWSSSPSPGGQKDHLLIAAMDISYPIDTTLDTAACLVLVRLDWPIPSNPNHTANVTKLHTIIQRHPPPRFPYIPGLLAFRELPPTLALLDELRSSQCWPAPDLLLCDGQGIAHPARCGIAAHLGVLTGLPSVGSAKSWFVGRPEEGGRCGDGDSDGDGDEGGAADEPSAAPAETGSKLPRPAFKKGSNLGTERGARLPLFLPTSTFPDPPSQPRPRPEPAAYALRTQDGLNPIFVSPGHRLSTAQAADLVLALCTRYRLPDPIRWADQASREALRVWARERDRTGQGTESR</sequence>
<dbReference type="PANTHER" id="PTHR28511">
    <property type="entry name" value="ENDONUCLEASE V"/>
    <property type="match status" value="1"/>
</dbReference>
<keyword evidence="8" id="KW-1185">Reference proteome</keyword>
<evidence type="ECO:0000256" key="4">
    <source>
        <dbReference type="ARBA" id="ARBA00022759"/>
    </source>
</evidence>
<accession>A0AAN6G9X4</accession>
<evidence type="ECO:0000256" key="1">
    <source>
        <dbReference type="ARBA" id="ARBA00004496"/>
    </source>
</evidence>
<dbReference type="Proteomes" id="UP001176521">
    <property type="component" value="Unassembled WGS sequence"/>
</dbReference>
<evidence type="ECO:0008006" key="9">
    <source>
        <dbReference type="Google" id="ProtNLM"/>
    </source>
</evidence>
<dbReference type="Gene3D" id="3.30.2170.10">
    <property type="entry name" value="archaeoglobus fulgidus dsm 4304 superfamily"/>
    <property type="match status" value="1"/>
</dbReference>
<gene>
    <name evidence="7" type="ORF">OC842_005534</name>
</gene>
<dbReference type="GO" id="GO:0016891">
    <property type="term" value="F:RNA endonuclease activity producing 5'-phosphomonoesters, hydrolytic mechanism"/>
    <property type="evidence" value="ECO:0007669"/>
    <property type="project" value="TreeGrafter"/>
</dbReference>
<dbReference type="CDD" id="cd06559">
    <property type="entry name" value="Endonuclease_V"/>
    <property type="match status" value="1"/>
</dbReference>
<keyword evidence="5" id="KW-0378">Hydrolase</keyword>
<keyword evidence="2" id="KW-0963">Cytoplasm</keyword>
<evidence type="ECO:0000313" key="8">
    <source>
        <dbReference type="Proteomes" id="UP001176521"/>
    </source>
</evidence>
<keyword evidence="3" id="KW-0540">Nuclease</keyword>
<protein>
    <recommendedName>
        <fullName evidence="9">Endonuclease V</fullName>
    </recommendedName>
</protein>
<organism evidence="7 8">
    <name type="scientific">Tilletia horrida</name>
    <dbReference type="NCBI Taxonomy" id="155126"/>
    <lineage>
        <taxon>Eukaryota</taxon>
        <taxon>Fungi</taxon>
        <taxon>Dikarya</taxon>
        <taxon>Basidiomycota</taxon>
        <taxon>Ustilaginomycotina</taxon>
        <taxon>Exobasidiomycetes</taxon>
        <taxon>Tilletiales</taxon>
        <taxon>Tilletiaceae</taxon>
        <taxon>Tilletia</taxon>
    </lineage>
</organism>
<name>A0AAN6G9X4_9BASI</name>